<proteinExistence type="predicted"/>
<comment type="caution">
    <text evidence="2">The sequence shown here is derived from an EMBL/GenBank/DDBJ whole genome shotgun (WGS) entry which is preliminary data.</text>
</comment>
<keyword evidence="3" id="KW-1185">Reference proteome</keyword>
<keyword evidence="2" id="KW-0560">Oxidoreductase</keyword>
<dbReference type="RefSeq" id="WP_030532065.1">
    <property type="nucleotide sequence ID" value="NZ_JOIJ01000007.1"/>
</dbReference>
<name>A0A660CJJ6_9PSEU</name>
<organism evidence="2 3">
    <name type="scientific">Prauserella rugosa</name>
    <dbReference type="NCBI Taxonomy" id="43354"/>
    <lineage>
        <taxon>Bacteria</taxon>
        <taxon>Bacillati</taxon>
        <taxon>Actinomycetota</taxon>
        <taxon>Actinomycetes</taxon>
        <taxon>Pseudonocardiales</taxon>
        <taxon>Pseudonocardiaceae</taxon>
        <taxon>Prauserella</taxon>
    </lineage>
</organism>
<keyword evidence="2" id="KW-0223">Dioxygenase</keyword>
<dbReference type="SUPFAM" id="SSF54593">
    <property type="entry name" value="Glyoxalase/Bleomycin resistance protein/Dihydroxybiphenyl dioxygenase"/>
    <property type="match status" value="1"/>
</dbReference>
<reference evidence="2 3" key="1">
    <citation type="submission" date="2019-07" db="EMBL/GenBank/DDBJ databases">
        <title>R&amp;d 2014.</title>
        <authorList>
            <person name="Klenk H.-P."/>
        </authorList>
    </citation>
    <scope>NUCLEOTIDE SEQUENCE [LARGE SCALE GENOMIC DNA]</scope>
    <source>
        <strain evidence="2 3">DSM 43194</strain>
    </source>
</reference>
<dbReference type="AlphaFoldDB" id="A0A660CJJ6"/>
<dbReference type="PROSITE" id="PS51819">
    <property type="entry name" value="VOC"/>
    <property type="match status" value="1"/>
</dbReference>
<dbReference type="Gene3D" id="3.10.180.10">
    <property type="entry name" value="2,3-Dihydroxybiphenyl 1,2-Dioxygenase, domain 1"/>
    <property type="match status" value="1"/>
</dbReference>
<dbReference type="InterPro" id="IPR037523">
    <property type="entry name" value="VOC_core"/>
</dbReference>
<evidence type="ECO:0000313" key="2">
    <source>
        <dbReference type="EMBL" id="TWH21311.1"/>
    </source>
</evidence>
<evidence type="ECO:0000313" key="3">
    <source>
        <dbReference type="Proteomes" id="UP000317303"/>
    </source>
</evidence>
<feature type="domain" description="VOC" evidence="1">
    <location>
        <begin position="5"/>
        <end position="131"/>
    </location>
</feature>
<dbReference type="GO" id="GO:0051213">
    <property type="term" value="F:dioxygenase activity"/>
    <property type="evidence" value="ECO:0007669"/>
    <property type="project" value="UniProtKB-KW"/>
</dbReference>
<dbReference type="Pfam" id="PF13669">
    <property type="entry name" value="Glyoxalase_4"/>
    <property type="match status" value="1"/>
</dbReference>
<dbReference type="Proteomes" id="UP000317303">
    <property type="component" value="Unassembled WGS sequence"/>
</dbReference>
<sequence>MTRGVLHHLELWVDALDVAEREWGWLLGELGYECADLWRAGQSWRHPEAGYVVLEAGPDRRAGGHDRMRAGLNHVALWAGTRADVDRLAAEAPGHGWRLLFADRHPYAGGPHHYAAFVENSEGFEVELVAGPEAAHADITPPIG</sequence>
<protein>
    <submittedName>
        <fullName evidence="2">Glyoxalase/bleomycin resistance protein/dioxygenase superfamily protein</fullName>
    </submittedName>
</protein>
<dbReference type="InterPro" id="IPR029068">
    <property type="entry name" value="Glyas_Bleomycin-R_OHBP_Dase"/>
</dbReference>
<accession>A0A660CJJ6</accession>
<dbReference type="EMBL" id="VLJV01000001">
    <property type="protein sequence ID" value="TWH21311.1"/>
    <property type="molecule type" value="Genomic_DNA"/>
</dbReference>
<gene>
    <name evidence="2" type="ORF">JD82_03170</name>
</gene>
<evidence type="ECO:0000259" key="1">
    <source>
        <dbReference type="PROSITE" id="PS51819"/>
    </source>
</evidence>